<name>A0A0P1ARG9_PLAHL</name>
<evidence type="ECO:0000313" key="2">
    <source>
        <dbReference type="EMBL" id="CEG43968.1"/>
    </source>
</evidence>
<feature type="region of interest" description="Disordered" evidence="1">
    <location>
        <begin position="1"/>
        <end position="61"/>
    </location>
</feature>
<dbReference type="OMA" id="KEYDDNH"/>
<accession>A0A0P1ARG9</accession>
<dbReference type="RefSeq" id="XP_024580337.1">
    <property type="nucleotide sequence ID" value="XM_024730017.1"/>
</dbReference>
<dbReference type="Proteomes" id="UP000054928">
    <property type="component" value="Unassembled WGS sequence"/>
</dbReference>
<dbReference type="GeneID" id="36409298"/>
<evidence type="ECO:0000256" key="1">
    <source>
        <dbReference type="SAM" id="MobiDB-lite"/>
    </source>
</evidence>
<sequence length="61" mass="7660">MNHYDPEKYKRNPEAQRAAAKRYYQKNHEKRLRKQKEYDDNHRAELNKKHRENYAKLKSQD</sequence>
<feature type="compositionally biased region" description="Basic and acidic residues" evidence="1">
    <location>
        <begin position="35"/>
        <end position="61"/>
    </location>
</feature>
<reference evidence="3" key="1">
    <citation type="submission" date="2014-09" db="EMBL/GenBank/DDBJ databases">
        <authorList>
            <person name="Sharma Rahul"/>
            <person name="Thines Marco"/>
        </authorList>
    </citation>
    <scope>NUCLEOTIDE SEQUENCE [LARGE SCALE GENOMIC DNA]</scope>
</reference>
<dbReference type="EMBL" id="CCYD01000810">
    <property type="protein sequence ID" value="CEG43968.1"/>
    <property type="molecule type" value="Genomic_DNA"/>
</dbReference>
<dbReference type="AlphaFoldDB" id="A0A0P1ARG9"/>
<proteinExistence type="predicted"/>
<feature type="compositionally biased region" description="Basic residues" evidence="1">
    <location>
        <begin position="19"/>
        <end position="34"/>
    </location>
</feature>
<feature type="compositionally biased region" description="Basic and acidic residues" evidence="1">
    <location>
        <begin position="1"/>
        <end position="14"/>
    </location>
</feature>
<evidence type="ECO:0000313" key="3">
    <source>
        <dbReference type="Proteomes" id="UP000054928"/>
    </source>
</evidence>
<dbReference type="OrthoDB" id="3937900at2759"/>
<organism evidence="2 3">
    <name type="scientific">Plasmopara halstedii</name>
    <name type="common">Downy mildew of sunflower</name>
    <dbReference type="NCBI Taxonomy" id="4781"/>
    <lineage>
        <taxon>Eukaryota</taxon>
        <taxon>Sar</taxon>
        <taxon>Stramenopiles</taxon>
        <taxon>Oomycota</taxon>
        <taxon>Peronosporomycetes</taxon>
        <taxon>Peronosporales</taxon>
        <taxon>Peronosporaceae</taxon>
        <taxon>Plasmopara</taxon>
    </lineage>
</organism>
<keyword evidence="3" id="KW-1185">Reference proteome</keyword>
<protein>
    <submittedName>
        <fullName evidence="2">Uncharacterized protein</fullName>
    </submittedName>
</protein>